<protein>
    <recommendedName>
        <fullName evidence="3">DUF1269 domain-containing protein</fullName>
    </recommendedName>
</protein>
<accession>D7BVF1</accession>
<dbReference type="EMBL" id="CP002047">
    <property type="protein sequence ID" value="ADI07552.1"/>
    <property type="molecule type" value="Genomic_DNA"/>
</dbReference>
<name>D7BVF1_STRBB</name>
<keyword evidence="2" id="KW-1185">Reference proteome</keyword>
<sequence length="180" mass="18341">MAENILFMDLPGPEAAPRALDALLRADDEGTLVLCEGAVIARAVDGTLDLPDCVDRTGARCFTMDDLMGGLVGLLGGPLGIMIGFGEGGFVGAARDTREGMGAGRGRGEGAGAGEAAGVSAALEMLAAEVPPGTTVLVADVREPSPDAADRALAPYGYPVARYPAARVRREIESAKAERS</sequence>
<dbReference type="AlphaFoldDB" id="D7BVF1"/>
<evidence type="ECO:0000313" key="2">
    <source>
        <dbReference type="Proteomes" id="UP000000377"/>
    </source>
</evidence>
<dbReference type="Proteomes" id="UP000000377">
    <property type="component" value="Chromosome"/>
</dbReference>
<dbReference type="HOGENOM" id="CLU_107989_1_0_11"/>
<evidence type="ECO:0008006" key="3">
    <source>
        <dbReference type="Google" id="ProtNLM"/>
    </source>
</evidence>
<dbReference type="PATRIC" id="fig|749414.3.peg.4578"/>
<proteinExistence type="predicted"/>
<dbReference type="RefSeq" id="WP_014177023.1">
    <property type="nucleotide sequence ID" value="NC_016582.1"/>
</dbReference>
<reference evidence="1 2" key="1">
    <citation type="journal article" date="2010" name="J. Bacteriol.">
        <title>Genome sequence of the milbemycin-producing bacterium Streptomyces bingchenggensis.</title>
        <authorList>
            <person name="Wang X.J."/>
            <person name="Yan Y.J."/>
            <person name="Zhang B."/>
            <person name="An J."/>
            <person name="Wang J.J."/>
            <person name="Tian J."/>
            <person name="Jiang L."/>
            <person name="Chen Y.H."/>
            <person name="Huang S.X."/>
            <person name="Yin M."/>
            <person name="Zhang J."/>
            <person name="Gao A.L."/>
            <person name="Liu C.X."/>
            <person name="Zhu Z.X."/>
            <person name="Xiang W.S."/>
        </authorList>
    </citation>
    <scope>NUCLEOTIDE SEQUENCE [LARGE SCALE GENOMIC DNA]</scope>
    <source>
        <strain evidence="1 2">BCW-1</strain>
    </source>
</reference>
<dbReference type="KEGG" id="sbh:SBI_04432"/>
<gene>
    <name evidence="1" type="ordered locus">SBI_04432</name>
</gene>
<evidence type="ECO:0000313" key="1">
    <source>
        <dbReference type="EMBL" id="ADI07552.1"/>
    </source>
</evidence>
<dbReference type="eggNOG" id="COG4803">
    <property type="taxonomic scope" value="Bacteria"/>
</dbReference>
<organism evidence="1 2">
    <name type="scientific">Streptomyces bingchenggensis (strain BCW-1)</name>
    <dbReference type="NCBI Taxonomy" id="749414"/>
    <lineage>
        <taxon>Bacteria</taxon>
        <taxon>Bacillati</taxon>
        <taxon>Actinomycetota</taxon>
        <taxon>Actinomycetes</taxon>
        <taxon>Kitasatosporales</taxon>
        <taxon>Streptomycetaceae</taxon>
        <taxon>Streptomyces</taxon>
    </lineage>
</organism>